<dbReference type="EMBL" id="PJND01000008">
    <property type="protein sequence ID" value="PKW21264.1"/>
    <property type="molecule type" value="Genomic_DNA"/>
</dbReference>
<dbReference type="Gene3D" id="3.40.630.10">
    <property type="entry name" value="Zn peptidases"/>
    <property type="match status" value="1"/>
</dbReference>
<feature type="chain" id="PRO_5019801035" description="Zinc carboxypeptidase" evidence="1">
    <location>
        <begin position="17"/>
        <end position="578"/>
    </location>
</feature>
<evidence type="ECO:0000256" key="1">
    <source>
        <dbReference type="SAM" id="SignalP"/>
    </source>
</evidence>
<evidence type="ECO:0008006" key="6">
    <source>
        <dbReference type="Google" id="ProtNLM"/>
    </source>
</evidence>
<keyword evidence="4" id="KW-1185">Reference proteome</keyword>
<dbReference type="Proteomes" id="UP000233767">
    <property type="component" value="Unassembled WGS sequence"/>
</dbReference>
<name>A0A497UNP4_9FLAO</name>
<organism evidence="3 5">
    <name type="scientific">Flavobacterium lindanitolerans</name>
    <dbReference type="NCBI Taxonomy" id="428988"/>
    <lineage>
        <taxon>Bacteria</taxon>
        <taxon>Pseudomonadati</taxon>
        <taxon>Bacteroidota</taxon>
        <taxon>Flavobacteriia</taxon>
        <taxon>Flavobacteriales</taxon>
        <taxon>Flavobacteriaceae</taxon>
        <taxon>Flavobacterium</taxon>
    </lineage>
</organism>
<accession>A0A497UNP4</accession>
<dbReference type="SUPFAM" id="SSF53187">
    <property type="entry name" value="Zn-dependent exopeptidases"/>
    <property type="match status" value="1"/>
</dbReference>
<reference evidence="2 4" key="1">
    <citation type="submission" date="2017-12" db="EMBL/GenBank/DDBJ databases">
        <title>Genomic Encyclopedia of Type Strains, Phase III (KMG-III): the genomes of soil and plant-associated and newly described type strains.</title>
        <authorList>
            <person name="Whitman W."/>
        </authorList>
    </citation>
    <scope>NUCLEOTIDE SEQUENCE [LARGE SCALE GENOMIC DNA]</scope>
    <source>
        <strain evidence="2 4">IP-10</strain>
    </source>
</reference>
<proteinExistence type="predicted"/>
<comment type="caution">
    <text evidence="3">The sequence shown here is derived from an EMBL/GenBank/DDBJ whole genome shotgun (WGS) entry which is preliminary data.</text>
</comment>
<reference evidence="3 5" key="2">
    <citation type="submission" date="2018-10" db="EMBL/GenBank/DDBJ databases">
        <title>Genomic Encyclopedia of Archaeal and Bacterial Type Strains, Phase II (KMG-II): from individual species to whole genera.</title>
        <authorList>
            <person name="Goeker M."/>
        </authorList>
    </citation>
    <scope>NUCLEOTIDE SEQUENCE [LARGE SCALE GENOMIC DNA]</scope>
    <source>
        <strain evidence="3 5">DSM 21886</strain>
    </source>
</reference>
<protein>
    <recommendedName>
        <fullName evidence="6">Zinc carboxypeptidase</fullName>
    </recommendedName>
</protein>
<dbReference type="AlphaFoldDB" id="A0A497UNP4"/>
<dbReference type="RefSeq" id="WP_101472487.1">
    <property type="nucleotide sequence ID" value="NZ_PJND01000008.1"/>
</dbReference>
<evidence type="ECO:0000313" key="4">
    <source>
        <dbReference type="Proteomes" id="UP000233767"/>
    </source>
</evidence>
<evidence type="ECO:0000313" key="3">
    <source>
        <dbReference type="EMBL" id="RLJ30098.1"/>
    </source>
</evidence>
<feature type="signal peptide" evidence="1">
    <location>
        <begin position="1"/>
        <end position="16"/>
    </location>
</feature>
<dbReference type="Proteomes" id="UP000275027">
    <property type="component" value="Unassembled WGS sequence"/>
</dbReference>
<gene>
    <name evidence="2" type="ORF">B0G92_2549</name>
    <name evidence="3" type="ORF">CLV50_1501</name>
</gene>
<evidence type="ECO:0000313" key="2">
    <source>
        <dbReference type="EMBL" id="PKW21264.1"/>
    </source>
</evidence>
<evidence type="ECO:0000313" key="5">
    <source>
        <dbReference type="Proteomes" id="UP000275027"/>
    </source>
</evidence>
<dbReference type="CDD" id="cd06241">
    <property type="entry name" value="M14-like"/>
    <property type="match status" value="1"/>
</dbReference>
<keyword evidence="1" id="KW-0732">Signal</keyword>
<dbReference type="EMBL" id="RCCB01000011">
    <property type="protein sequence ID" value="RLJ30098.1"/>
    <property type="molecule type" value="Genomic_DNA"/>
</dbReference>
<sequence>MKYLLPIFLLSIMANAQNTDFLTPYENGNGNQTATYEETIAYFQLLDKNFETISMQEMGLTDSGEPLHIITYNSDKEFDFEKIQKDKAVLLINNGIHPGEPDGIDATMILFRDLALGKIKIPKHLAIVAIPIYNIGGALNRNSFSRANQNGPESYGFRGNARNYDLNRDFVKSDTRNARSFAQIFHLANPDIFIDNHVSNGADYQYTFTYIATHYQKLGGNLGKFWNTDMLPSLLSDLKKKKTESVPYVNIHDQKPDGGFDAMMDYPRYSTGFASMFNTIGSMPETHMLKDYASRVKVTYDYMASTIEYADKNHAKIKKLRKENLQNYLPGQKYTLLWTLDTDKVSSIPFLGYEGAYKPSEISGKPRLFYDRSKPFSKNIPYHKEYKPLLEILIPEAYIVPKSWWPIIELLKINNIEMTPLEKAVELEVESYRIKDFKTSSSAYEGHYPHHSVSVIPTKKKVTFKKGDFLIQTLQPGVKYLLETLEPQGNDSYFAWNFFDSLLQQKEYFSAYVFEDLAKQLLDKNPEMKAEFEKKKSEDSKFSDSGEAQLDWIYRHSDYYEKTHMEYPVFRVMAPIKQ</sequence>